<feature type="compositionally biased region" description="Basic and acidic residues" evidence="2">
    <location>
        <begin position="409"/>
        <end position="426"/>
    </location>
</feature>
<dbReference type="GO" id="GO:0006813">
    <property type="term" value="P:potassium ion transport"/>
    <property type="evidence" value="ECO:0007669"/>
    <property type="project" value="InterPro"/>
</dbReference>
<keyword evidence="5" id="KW-0406">Ion transport</keyword>
<feature type="transmembrane region" description="Helical" evidence="3">
    <location>
        <begin position="113"/>
        <end position="129"/>
    </location>
</feature>
<feature type="domain" description="RCK N-terminal" evidence="4">
    <location>
        <begin position="243"/>
        <end position="363"/>
    </location>
</feature>
<organism evidence="5 6">
    <name type="scientific">Enterovibrio norvegicus FF-454</name>
    <dbReference type="NCBI Taxonomy" id="1185651"/>
    <lineage>
        <taxon>Bacteria</taxon>
        <taxon>Pseudomonadati</taxon>
        <taxon>Pseudomonadota</taxon>
        <taxon>Gammaproteobacteria</taxon>
        <taxon>Vibrionales</taxon>
        <taxon>Vibrionaceae</taxon>
        <taxon>Enterovibrio</taxon>
    </lineage>
</organism>
<dbReference type="InterPro" id="IPR013099">
    <property type="entry name" value="K_chnl_dom"/>
</dbReference>
<feature type="transmembrane region" description="Helical" evidence="3">
    <location>
        <begin position="169"/>
        <end position="188"/>
    </location>
</feature>
<dbReference type="PROSITE" id="PS51201">
    <property type="entry name" value="RCK_N"/>
    <property type="match status" value="1"/>
</dbReference>
<reference evidence="5 6" key="1">
    <citation type="journal article" date="2012" name="Science">
        <title>Ecological populations of bacteria act as socially cohesive units of antibiotic production and resistance.</title>
        <authorList>
            <person name="Cordero O.X."/>
            <person name="Wildschutte H."/>
            <person name="Kirkup B."/>
            <person name="Proehl S."/>
            <person name="Ngo L."/>
            <person name="Hussain F."/>
            <person name="Le Roux F."/>
            <person name="Mincer T."/>
            <person name="Polz M.F."/>
        </authorList>
    </citation>
    <scope>NUCLEOTIDE SEQUENCE [LARGE SCALE GENOMIC DNA]</scope>
    <source>
        <strain evidence="5 6">FF-454</strain>
    </source>
</reference>
<keyword evidence="5" id="KW-0407">Ion channel</keyword>
<dbReference type="RefSeq" id="WP_016958806.1">
    <property type="nucleotide sequence ID" value="NZ_AJWN02000083.1"/>
</dbReference>
<sequence>MSILRQFWRRLVSVWVYIRHILVAMVVFANGAFIFLSVWGQSADVLNVFNIKTFTGINWVDVANGPWFLLGIFLMLNAIGLLYRARIAWAVSIILLTIALVFTWHFFPHLKLHLYWSGGALFLLLALSRDFHRSSATAGGIAALISFIVLLFYSTYGALYFGGGFHPPIHDLMTAFYFSMVTMTTVGYGDIIPMSESARLFTVSVIIAGITVFATSLTTVFGPLIWGGLNKLVKGTPKKMNRKNHYIVCGVSVLASSTILQLKQRGLDVTVLTSEDEDKFPMIEQKIGVKLDILSGDCTDNTLLKTAGIGQCHAILALTDDDATNAFIVLSVKELNPDVRTVVAVNDAKNMSKVKQVKADVLLSPQLFGSEILASILSGETIDNEMLLNMLLRSGQGLVKNDVSSDSDAGDKPDSRNAGSETDKKA</sequence>
<dbReference type="SUPFAM" id="SSF81324">
    <property type="entry name" value="Voltage-gated potassium channels"/>
    <property type="match status" value="1"/>
</dbReference>
<dbReference type="GO" id="GO:0005886">
    <property type="term" value="C:plasma membrane"/>
    <property type="evidence" value="ECO:0007669"/>
    <property type="project" value="UniProtKB-SubCell"/>
</dbReference>
<keyword evidence="3" id="KW-0472">Membrane</keyword>
<evidence type="ECO:0000259" key="4">
    <source>
        <dbReference type="PROSITE" id="PS51201"/>
    </source>
</evidence>
<feature type="region of interest" description="Disordered" evidence="2">
    <location>
        <begin position="401"/>
        <end position="426"/>
    </location>
</feature>
<keyword evidence="5" id="KW-0813">Transport</keyword>
<comment type="caution">
    <text evidence="5">The sequence shown here is derived from an EMBL/GenBank/DDBJ whole genome shotgun (WGS) entry which is preliminary data.</text>
</comment>
<keyword evidence="3" id="KW-1133">Transmembrane helix</keyword>
<dbReference type="PANTHER" id="PTHR43833:SF11">
    <property type="entry name" value="VOLTAGE-GATED POTASSIUM CHANNEL KCH"/>
    <property type="match status" value="1"/>
</dbReference>
<dbReference type="InterPro" id="IPR036291">
    <property type="entry name" value="NAD(P)-bd_dom_sf"/>
</dbReference>
<protein>
    <submittedName>
        <fullName evidence="5">Voltage-gated potassium channel</fullName>
    </submittedName>
</protein>
<evidence type="ECO:0000256" key="3">
    <source>
        <dbReference type="SAM" id="Phobius"/>
    </source>
</evidence>
<proteinExistence type="predicted"/>
<feature type="transmembrane region" description="Helical" evidence="3">
    <location>
        <begin position="141"/>
        <end position="163"/>
    </location>
</feature>
<name>A0A1E5C1T6_9GAMM</name>
<feature type="transmembrane region" description="Helical" evidence="3">
    <location>
        <begin position="21"/>
        <end position="39"/>
    </location>
</feature>
<comment type="subcellular location">
    <subcellularLocation>
        <location evidence="1">Cell membrane</location>
        <topology evidence="1">Multi-pass membrane protein</topology>
    </subcellularLocation>
</comment>
<evidence type="ECO:0000313" key="5">
    <source>
        <dbReference type="EMBL" id="OEE59467.1"/>
    </source>
</evidence>
<dbReference type="Gene3D" id="1.10.287.70">
    <property type="match status" value="1"/>
</dbReference>
<keyword evidence="6" id="KW-1185">Reference proteome</keyword>
<dbReference type="Pfam" id="PF07885">
    <property type="entry name" value="Ion_trans_2"/>
    <property type="match status" value="1"/>
</dbReference>
<dbReference type="InterPro" id="IPR003148">
    <property type="entry name" value="RCK_N"/>
</dbReference>
<gene>
    <name evidence="5" type="ORF">A1OK_13975</name>
</gene>
<dbReference type="Pfam" id="PF02254">
    <property type="entry name" value="TrkA_N"/>
    <property type="match status" value="1"/>
</dbReference>
<feature type="transmembrane region" description="Helical" evidence="3">
    <location>
        <begin position="200"/>
        <end position="225"/>
    </location>
</feature>
<dbReference type="EMBL" id="AJWN02000083">
    <property type="protein sequence ID" value="OEE59467.1"/>
    <property type="molecule type" value="Genomic_DNA"/>
</dbReference>
<dbReference type="NCBIfam" id="NF007828">
    <property type="entry name" value="PRK10537.1"/>
    <property type="match status" value="1"/>
</dbReference>
<evidence type="ECO:0000256" key="2">
    <source>
        <dbReference type="SAM" id="MobiDB-lite"/>
    </source>
</evidence>
<evidence type="ECO:0000256" key="1">
    <source>
        <dbReference type="ARBA" id="ARBA00004651"/>
    </source>
</evidence>
<keyword evidence="3" id="KW-0812">Transmembrane</keyword>
<dbReference type="AlphaFoldDB" id="A0A1E5C1T6"/>
<accession>A0A1E5C1T6</accession>
<dbReference type="Proteomes" id="UP000095039">
    <property type="component" value="Unassembled WGS sequence"/>
</dbReference>
<dbReference type="GO" id="GO:0034220">
    <property type="term" value="P:monoatomic ion transmembrane transport"/>
    <property type="evidence" value="ECO:0007669"/>
    <property type="project" value="UniProtKB-KW"/>
</dbReference>
<dbReference type="PANTHER" id="PTHR43833">
    <property type="entry name" value="POTASSIUM CHANNEL PROTEIN 2-RELATED-RELATED"/>
    <property type="match status" value="1"/>
</dbReference>
<feature type="transmembrane region" description="Helical" evidence="3">
    <location>
        <begin position="59"/>
        <end position="80"/>
    </location>
</feature>
<evidence type="ECO:0000313" key="6">
    <source>
        <dbReference type="Proteomes" id="UP000095039"/>
    </source>
</evidence>
<feature type="transmembrane region" description="Helical" evidence="3">
    <location>
        <begin position="87"/>
        <end position="107"/>
    </location>
</feature>
<dbReference type="SUPFAM" id="SSF51735">
    <property type="entry name" value="NAD(P)-binding Rossmann-fold domains"/>
    <property type="match status" value="1"/>
</dbReference>
<dbReference type="InterPro" id="IPR050721">
    <property type="entry name" value="Trk_Ktr_HKT_K-transport"/>
</dbReference>
<dbReference type="Gene3D" id="3.40.50.720">
    <property type="entry name" value="NAD(P)-binding Rossmann-like Domain"/>
    <property type="match status" value="1"/>
</dbReference>